<dbReference type="Proteomes" id="UP000250321">
    <property type="component" value="Unassembled WGS sequence"/>
</dbReference>
<comment type="caution">
    <text evidence="2">The sequence shown here is derived from an EMBL/GenBank/DDBJ whole genome shotgun (WGS) entry which is preliminary data.</text>
</comment>
<sequence>MQFLNDIMNSGSFCYKFPSIIIYILYLIEVSNLSFYSKWRRHFAFWGTPEGFLVHPAECMQQLLEKVRRHRVNVDGNVCTVMVTTLVLEACAI</sequence>
<reference evidence="2 3" key="1">
    <citation type="submission" date="2018-02" db="EMBL/GenBank/DDBJ databases">
        <title>Draft genome of wild Prunus yedoensis var. nudiflora.</title>
        <authorList>
            <person name="Baek S."/>
            <person name="Kim J.-H."/>
            <person name="Choi K."/>
            <person name="Kim G.-B."/>
            <person name="Cho A."/>
            <person name="Jang H."/>
            <person name="Shin C.-H."/>
            <person name="Yu H.-J."/>
            <person name="Mun J.-H."/>
        </authorList>
    </citation>
    <scope>NUCLEOTIDE SEQUENCE [LARGE SCALE GENOMIC DNA]</scope>
    <source>
        <strain evidence="3">cv. Jeju island</strain>
        <tissue evidence="2">Leaf</tissue>
    </source>
</reference>
<dbReference type="OrthoDB" id="1290869at2759"/>
<keyword evidence="1" id="KW-0812">Transmembrane</keyword>
<name>A0A314UAI9_PRUYE</name>
<dbReference type="AlphaFoldDB" id="A0A314UAI9"/>
<evidence type="ECO:0000313" key="3">
    <source>
        <dbReference type="Proteomes" id="UP000250321"/>
    </source>
</evidence>
<dbReference type="EMBL" id="PJQY01003812">
    <property type="protein sequence ID" value="PQM34465.1"/>
    <property type="molecule type" value="Genomic_DNA"/>
</dbReference>
<dbReference type="PANTHER" id="PTHR45890:SF1">
    <property type="entry name" value="AARF DOMAIN CONTAINING KINASE 2"/>
    <property type="match status" value="1"/>
</dbReference>
<dbReference type="STRING" id="2094558.A0A314UAI9"/>
<evidence type="ECO:0000313" key="2">
    <source>
        <dbReference type="EMBL" id="PQM34465.1"/>
    </source>
</evidence>
<keyword evidence="1" id="KW-0472">Membrane</keyword>
<evidence type="ECO:0000256" key="1">
    <source>
        <dbReference type="SAM" id="Phobius"/>
    </source>
</evidence>
<feature type="transmembrane region" description="Helical" evidence="1">
    <location>
        <begin position="20"/>
        <end position="36"/>
    </location>
</feature>
<dbReference type="InterPro" id="IPR052402">
    <property type="entry name" value="ADCK_kinase"/>
</dbReference>
<gene>
    <name evidence="2" type="ORF">Pyn_22841</name>
</gene>
<keyword evidence="1" id="KW-1133">Transmembrane helix</keyword>
<dbReference type="PANTHER" id="PTHR45890">
    <property type="entry name" value="AARF DOMAIN CONTAINING KINASE 2 (PREDICTED)"/>
    <property type="match status" value="1"/>
</dbReference>
<protein>
    <submittedName>
        <fullName evidence="2">Uncharacterized protein</fullName>
    </submittedName>
</protein>
<keyword evidence="3" id="KW-1185">Reference proteome</keyword>
<accession>A0A314UAI9</accession>
<proteinExistence type="predicted"/>
<organism evidence="2 3">
    <name type="scientific">Prunus yedoensis var. nudiflora</name>
    <dbReference type="NCBI Taxonomy" id="2094558"/>
    <lineage>
        <taxon>Eukaryota</taxon>
        <taxon>Viridiplantae</taxon>
        <taxon>Streptophyta</taxon>
        <taxon>Embryophyta</taxon>
        <taxon>Tracheophyta</taxon>
        <taxon>Spermatophyta</taxon>
        <taxon>Magnoliopsida</taxon>
        <taxon>eudicotyledons</taxon>
        <taxon>Gunneridae</taxon>
        <taxon>Pentapetalae</taxon>
        <taxon>rosids</taxon>
        <taxon>fabids</taxon>
        <taxon>Rosales</taxon>
        <taxon>Rosaceae</taxon>
        <taxon>Amygdaloideae</taxon>
        <taxon>Amygdaleae</taxon>
        <taxon>Prunus</taxon>
    </lineage>
</organism>